<gene>
    <name evidence="1" type="ORF">DP120_17155</name>
</gene>
<reference evidence="1 2" key="1">
    <citation type="submission" date="2018-06" db="EMBL/GenBank/DDBJ databases">
        <title>The draft genome sequences of strains SCU63 and S1.</title>
        <authorList>
            <person name="Gan L."/>
        </authorList>
    </citation>
    <scope>NUCLEOTIDE SEQUENCE [LARGE SCALE GENOMIC DNA]</scope>
    <source>
        <strain evidence="1 2">SCU63</strain>
    </source>
</reference>
<dbReference type="Proteomes" id="UP000251002">
    <property type="component" value="Unassembled WGS sequence"/>
</dbReference>
<name>A0A365KJY7_9BACL</name>
<proteinExistence type="predicted"/>
<comment type="caution">
    <text evidence="1">The sequence shown here is derived from an EMBL/GenBank/DDBJ whole genome shotgun (WGS) entry which is preliminary data.</text>
</comment>
<dbReference type="AlphaFoldDB" id="A0A365KJY7"/>
<keyword evidence="2" id="KW-1185">Reference proteome</keyword>
<dbReference type="EMBL" id="QLZR01000010">
    <property type="protein sequence ID" value="RAZ73460.1"/>
    <property type="molecule type" value="Genomic_DNA"/>
</dbReference>
<accession>A0A365KJY7</accession>
<evidence type="ECO:0000313" key="2">
    <source>
        <dbReference type="Proteomes" id="UP000251002"/>
    </source>
</evidence>
<sequence>MKIQNPETNQLPQGIEINDIKLAVDSSGYPLQTIIAQKLLDKDFMIQDEWSYVDSQSNSLRTMDIVAQKMLWNLEKYQPRIRPELNLLIECKQSNLPYIFFLNNTKPIRYEFPIIAGVPHEEITISSNDTISTYINPVYATLGLEAEAFFRETPEFCSTFSKCSRRGKNIELSGSDAYNGLVLPLIKATQYFESSQKSKSSAVYHDAHLTIPLGIVDAPMFGVRVLEKGNELFPLPWVRVLKHESFENNEAYNNQKLYALDVVHKDYFDTYMNEHLIPFAKVFSERVHKHEKVLLAGKGFIRDMESQWPPSLEERLEVKSFIKRTSNLIPKLLKK</sequence>
<organism evidence="1 2">
    <name type="scientific">Planococcus halotolerans</name>
    <dbReference type="NCBI Taxonomy" id="2233542"/>
    <lineage>
        <taxon>Bacteria</taxon>
        <taxon>Bacillati</taxon>
        <taxon>Bacillota</taxon>
        <taxon>Bacilli</taxon>
        <taxon>Bacillales</taxon>
        <taxon>Caryophanaceae</taxon>
        <taxon>Planococcus</taxon>
    </lineage>
</organism>
<protein>
    <submittedName>
        <fullName evidence="1">Uncharacterized protein</fullName>
    </submittedName>
</protein>
<dbReference type="RefSeq" id="WP_112224857.1">
    <property type="nucleotide sequence ID" value="NZ_QLZR01000010.1"/>
</dbReference>
<evidence type="ECO:0000313" key="1">
    <source>
        <dbReference type="EMBL" id="RAZ73460.1"/>
    </source>
</evidence>